<organism evidence="2 3">
    <name type="scientific">Shewanella polaris</name>
    <dbReference type="NCBI Taxonomy" id="2588449"/>
    <lineage>
        <taxon>Bacteria</taxon>
        <taxon>Pseudomonadati</taxon>
        <taxon>Pseudomonadota</taxon>
        <taxon>Gammaproteobacteria</taxon>
        <taxon>Alteromonadales</taxon>
        <taxon>Shewanellaceae</taxon>
        <taxon>Shewanella</taxon>
    </lineage>
</organism>
<dbReference type="RefSeq" id="WP_140235090.1">
    <property type="nucleotide sequence ID" value="NZ_CP041036.1"/>
</dbReference>
<accession>A0A4Y5YIX8</accession>
<keyword evidence="1" id="KW-0732">Signal</keyword>
<dbReference type="Proteomes" id="UP000319809">
    <property type="component" value="Chromosome"/>
</dbReference>
<evidence type="ECO:0000313" key="2">
    <source>
        <dbReference type="EMBL" id="QDE32469.1"/>
    </source>
</evidence>
<gene>
    <name evidence="2" type="ORF">FH971_16785</name>
</gene>
<reference evidence="2 3" key="1">
    <citation type="submission" date="2019-06" db="EMBL/GenBank/DDBJ databases">
        <title>The genome of Shewanella sp. SM1901.</title>
        <authorList>
            <person name="Cha Q."/>
        </authorList>
    </citation>
    <scope>NUCLEOTIDE SEQUENCE [LARGE SCALE GENOMIC DNA]</scope>
    <source>
        <strain evidence="2 3">SM1901</strain>
    </source>
</reference>
<feature type="chain" id="PRO_5021308420" evidence="1">
    <location>
        <begin position="27"/>
        <end position="117"/>
    </location>
</feature>
<evidence type="ECO:0000256" key="1">
    <source>
        <dbReference type="SAM" id="SignalP"/>
    </source>
</evidence>
<feature type="signal peptide" evidence="1">
    <location>
        <begin position="1"/>
        <end position="26"/>
    </location>
</feature>
<keyword evidence="3" id="KW-1185">Reference proteome</keyword>
<evidence type="ECO:0000313" key="3">
    <source>
        <dbReference type="Proteomes" id="UP000319809"/>
    </source>
</evidence>
<sequence length="117" mass="13341">MSFFSTFCLLGSIVAITSSFSPIVAAGTVVVRKSSEPFDAFAVRDEVLQLHEWQTLLRQQQQLTILRSLPIGCISVNTAYLYYHCGQLNYRPYQYHGQQLFIQIDLPHDEESPSKIE</sequence>
<protein>
    <submittedName>
        <fullName evidence="2">Uncharacterized protein</fullName>
    </submittedName>
</protein>
<dbReference type="AlphaFoldDB" id="A0A4Y5YIX8"/>
<dbReference type="KEGG" id="spol:FH971_16785"/>
<dbReference type="EMBL" id="CP041036">
    <property type="protein sequence ID" value="QDE32469.1"/>
    <property type="molecule type" value="Genomic_DNA"/>
</dbReference>
<name>A0A4Y5YIX8_9GAMM</name>
<proteinExistence type="predicted"/>